<evidence type="ECO:0000256" key="2">
    <source>
        <dbReference type="ARBA" id="ARBA00022980"/>
    </source>
</evidence>
<feature type="non-terminal residue" evidence="6">
    <location>
        <position position="96"/>
    </location>
</feature>
<evidence type="ECO:0000256" key="4">
    <source>
        <dbReference type="SAM" id="MobiDB-lite"/>
    </source>
</evidence>
<dbReference type="STRING" id="3885.V7B3L5"/>
<dbReference type="Gene3D" id="2.40.50.140">
    <property type="entry name" value="Nucleic acid-binding proteins"/>
    <property type="match status" value="1"/>
</dbReference>
<dbReference type="SUPFAM" id="SSF50249">
    <property type="entry name" value="Nucleic acid-binding proteins"/>
    <property type="match status" value="1"/>
</dbReference>
<dbReference type="OrthoDB" id="1848840at2759"/>
<dbReference type="EMBL" id="CM002296">
    <property type="protein sequence ID" value="ESW11051.1"/>
    <property type="molecule type" value="Genomic_DNA"/>
</dbReference>
<dbReference type="eggNOG" id="KOG0438">
    <property type="taxonomic scope" value="Eukaryota"/>
</dbReference>
<dbReference type="PANTHER" id="PTHR13691">
    <property type="entry name" value="RIBOSOMAL PROTEIN L2"/>
    <property type="match status" value="1"/>
</dbReference>
<accession>V7B3L5</accession>
<dbReference type="PANTHER" id="PTHR13691:SF5">
    <property type="entry name" value="LARGE RIBOSOMAL SUBUNIT PROTEIN UL2M"/>
    <property type="match status" value="1"/>
</dbReference>
<feature type="domain" description="Large ribosomal subunit protein uL2 RNA-binding" evidence="5">
    <location>
        <begin position="30"/>
        <end position="94"/>
    </location>
</feature>
<keyword evidence="2" id="KW-0689">Ribosomal protein</keyword>
<dbReference type="InterPro" id="IPR012340">
    <property type="entry name" value="NA-bd_OB-fold"/>
</dbReference>
<evidence type="ECO:0000313" key="7">
    <source>
        <dbReference type="Proteomes" id="UP000000226"/>
    </source>
</evidence>
<dbReference type="Pfam" id="PF00181">
    <property type="entry name" value="Ribosomal_L2_N"/>
    <property type="match status" value="1"/>
</dbReference>
<organism evidence="6 7">
    <name type="scientific">Phaseolus vulgaris</name>
    <name type="common">Kidney bean</name>
    <name type="synonym">French bean</name>
    <dbReference type="NCBI Taxonomy" id="3885"/>
    <lineage>
        <taxon>Eukaryota</taxon>
        <taxon>Viridiplantae</taxon>
        <taxon>Streptophyta</taxon>
        <taxon>Embryophyta</taxon>
        <taxon>Tracheophyta</taxon>
        <taxon>Spermatophyta</taxon>
        <taxon>Magnoliopsida</taxon>
        <taxon>eudicotyledons</taxon>
        <taxon>Gunneridae</taxon>
        <taxon>Pentapetalae</taxon>
        <taxon>rosids</taxon>
        <taxon>fabids</taxon>
        <taxon>Fabales</taxon>
        <taxon>Fabaceae</taxon>
        <taxon>Papilionoideae</taxon>
        <taxon>50 kb inversion clade</taxon>
        <taxon>NPAAA clade</taxon>
        <taxon>indigoferoid/millettioid clade</taxon>
        <taxon>Phaseoleae</taxon>
        <taxon>Phaseolus</taxon>
    </lineage>
</organism>
<gene>
    <name evidence="6" type="ORF">PHAVU_009G261200g</name>
</gene>
<proteinExistence type="inferred from homology"/>
<dbReference type="Proteomes" id="UP000000226">
    <property type="component" value="Chromosome 9"/>
</dbReference>
<evidence type="ECO:0000313" key="6">
    <source>
        <dbReference type="EMBL" id="ESW11051.1"/>
    </source>
</evidence>
<dbReference type="AlphaFoldDB" id="V7B3L5"/>
<feature type="compositionally biased region" description="Basic residues" evidence="4">
    <location>
        <begin position="26"/>
        <end position="35"/>
    </location>
</feature>
<dbReference type="Gramene" id="ESW11051">
    <property type="protein sequence ID" value="ESW11051"/>
    <property type="gene ID" value="PHAVU_009G261200g"/>
</dbReference>
<reference evidence="7" key="1">
    <citation type="journal article" date="2014" name="Nat. Genet.">
        <title>A reference genome for common bean and genome-wide analysis of dual domestications.</title>
        <authorList>
            <person name="Schmutz J."/>
            <person name="McClean P.E."/>
            <person name="Mamidi S."/>
            <person name="Wu G.A."/>
            <person name="Cannon S.B."/>
            <person name="Grimwood J."/>
            <person name="Jenkins J."/>
            <person name="Shu S."/>
            <person name="Song Q."/>
            <person name="Chavarro C."/>
            <person name="Torres-Torres M."/>
            <person name="Geffroy V."/>
            <person name="Moghaddam S.M."/>
            <person name="Gao D."/>
            <person name="Abernathy B."/>
            <person name="Barry K."/>
            <person name="Blair M."/>
            <person name="Brick M.A."/>
            <person name="Chovatia M."/>
            <person name="Gepts P."/>
            <person name="Goodstein D.M."/>
            <person name="Gonzales M."/>
            <person name="Hellsten U."/>
            <person name="Hyten D.L."/>
            <person name="Jia G."/>
            <person name="Kelly J.D."/>
            <person name="Kudrna D."/>
            <person name="Lee R."/>
            <person name="Richard M.M."/>
            <person name="Miklas P.N."/>
            <person name="Osorno J.M."/>
            <person name="Rodrigues J."/>
            <person name="Thareau V."/>
            <person name="Urrea C.A."/>
            <person name="Wang M."/>
            <person name="Yu Y."/>
            <person name="Zhang M."/>
            <person name="Wing R.A."/>
            <person name="Cregan P.B."/>
            <person name="Rokhsar D.S."/>
            <person name="Jackson S.A."/>
        </authorList>
    </citation>
    <scope>NUCLEOTIDE SEQUENCE [LARGE SCALE GENOMIC DNA]</scope>
    <source>
        <strain evidence="7">cv. G19833</strain>
    </source>
</reference>
<feature type="region of interest" description="Disordered" evidence="4">
    <location>
        <begin position="18"/>
        <end position="47"/>
    </location>
</feature>
<sequence length="96" mass="10985">MGAQRVRAIQGKEKCISSPFVGGGRGRGRGRRRSSFVRDSGHRGGGHKRLYRQIDFRQNEKNIYSRIVTIEYDPNRNASICLIHYGDGEKKIYFTP</sequence>
<dbReference type="SMART" id="SM01383">
    <property type="entry name" value="Ribosomal_L2"/>
    <property type="match status" value="1"/>
</dbReference>
<comment type="similarity">
    <text evidence="1">Belongs to the universal ribosomal protein uL2 family.</text>
</comment>
<dbReference type="GO" id="GO:0032543">
    <property type="term" value="P:mitochondrial translation"/>
    <property type="evidence" value="ECO:0007669"/>
    <property type="project" value="TreeGrafter"/>
</dbReference>
<dbReference type="InterPro" id="IPR022666">
    <property type="entry name" value="Ribosomal_uL2_RNA-bd_dom"/>
</dbReference>
<protein>
    <recommendedName>
        <fullName evidence="5">Large ribosomal subunit protein uL2 RNA-binding domain-containing protein</fullName>
    </recommendedName>
</protein>
<dbReference type="SMR" id="V7B3L5"/>
<dbReference type="GO" id="GO:0003735">
    <property type="term" value="F:structural constituent of ribosome"/>
    <property type="evidence" value="ECO:0007669"/>
    <property type="project" value="InterPro"/>
</dbReference>
<dbReference type="InterPro" id="IPR002171">
    <property type="entry name" value="Ribosomal_uL2"/>
</dbReference>
<evidence type="ECO:0000259" key="5">
    <source>
        <dbReference type="SMART" id="SM01383"/>
    </source>
</evidence>
<evidence type="ECO:0000256" key="3">
    <source>
        <dbReference type="ARBA" id="ARBA00023274"/>
    </source>
</evidence>
<dbReference type="GO" id="GO:0005762">
    <property type="term" value="C:mitochondrial large ribosomal subunit"/>
    <property type="evidence" value="ECO:0007669"/>
    <property type="project" value="TreeGrafter"/>
</dbReference>
<evidence type="ECO:0000256" key="1">
    <source>
        <dbReference type="ARBA" id="ARBA00005636"/>
    </source>
</evidence>
<keyword evidence="7" id="KW-1185">Reference proteome</keyword>
<name>V7B3L5_PHAVU</name>
<keyword evidence="3" id="KW-0687">Ribonucleoprotein</keyword>
<dbReference type="GO" id="GO:0003723">
    <property type="term" value="F:RNA binding"/>
    <property type="evidence" value="ECO:0007669"/>
    <property type="project" value="TreeGrafter"/>
</dbReference>